<name>A0AAE0IQL5_9PEZI</name>
<dbReference type="PANTHER" id="PTHR13522:SF3">
    <property type="entry name" value="U6 SNRNA PHOSPHODIESTERASE 1"/>
    <property type="match status" value="1"/>
</dbReference>
<evidence type="ECO:0000256" key="3">
    <source>
        <dbReference type="ARBA" id="ARBA00023239"/>
    </source>
</evidence>
<evidence type="ECO:0000256" key="6">
    <source>
        <dbReference type="SAM" id="MobiDB-lite"/>
    </source>
</evidence>
<feature type="compositionally biased region" description="Polar residues" evidence="6">
    <location>
        <begin position="258"/>
        <end position="271"/>
    </location>
</feature>
<feature type="region of interest" description="Disordered" evidence="6">
    <location>
        <begin position="258"/>
        <end position="281"/>
    </location>
</feature>
<keyword evidence="4 5" id="KW-0539">Nucleus</keyword>
<reference evidence="7" key="1">
    <citation type="journal article" date="2023" name="Mol. Phylogenet. Evol.">
        <title>Genome-scale phylogeny and comparative genomics of the fungal order Sordariales.</title>
        <authorList>
            <person name="Hensen N."/>
            <person name="Bonometti L."/>
            <person name="Westerberg I."/>
            <person name="Brannstrom I.O."/>
            <person name="Guillou S."/>
            <person name="Cros-Aarteil S."/>
            <person name="Calhoun S."/>
            <person name="Haridas S."/>
            <person name="Kuo A."/>
            <person name="Mondo S."/>
            <person name="Pangilinan J."/>
            <person name="Riley R."/>
            <person name="LaButti K."/>
            <person name="Andreopoulos B."/>
            <person name="Lipzen A."/>
            <person name="Chen C."/>
            <person name="Yan M."/>
            <person name="Daum C."/>
            <person name="Ng V."/>
            <person name="Clum A."/>
            <person name="Steindorff A."/>
            <person name="Ohm R.A."/>
            <person name="Martin F."/>
            <person name="Silar P."/>
            <person name="Natvig D.O."/>
            <person name="Lalanne C."/>
            <person name="Gautier V."/>
            <person name="Ament-Velasquez S.L."/>
            <person name="Kruys A."/>
            <person name="Hutchinson M.I."/>
            <person name="Powell A.J."/>
            <person name="Barry K."/>
            <person name="Miller A.N."/>
            <person name="Grigoriev I.V."/>
            <person name="Debuchy R."/>
            <person name="Gladieux P."/>
            <person name="Hiltunen Thoren M."/>
            <person name="Johannesson H."/>
        </authorList>
    </citation>
    <scope>NUCLEOTIDE SEQUENCE</scope>
    <source>
        <strain evidence="7">CBS 118394</strain>
    </source>
</reference>
<keyword evidence="2 5" id="KW-0378">Hydrolase</keyword>
<dbReference type="GO" id="GO:0034477">
    <property type="term" value="P:U6 snRNA 3'-end processing"/>
    <property type="evidence" value="ECO:0007669"/>
    <property type="project" value="UniProtKB-UniRule"/>
</dbReference>
<dbReference type="EMBL" id="JAUEDM010000001">
    <property type="protein sequence ID" value="KAK3329486.1"/>
    <property type="molecule type" value="Genomic_DNA"/>
</dbReference>
<dbReference type="GO" id="GO:0016829">
    <property type="term" value="F:lyase activity"/>
    <property type="evidence" value="ECO:0007669"/>
    <property type="project" value="UniProtKB-KW"/>
</dbReference>
<feature type="active site" description="Proton donor/acceptor" evidence="5">
    <location>
        <position position="288"/>
    </location>
</feature>
<protein>
    <recommendedName>
        <fullName evidence="5">U6 snRNA phosphodiesterase</fullName>
        <ecNumber evidence="5">3.1.4.-</ecNumber>
    </recommendedName>
</protein>
<dbReference type="Gene3D" id="3.90.1140.10">
    <property type="entry name" value="Cyclic phosphodiesterase"/>
    <property type="match status" value="1"/>
</dbReference>
<dbReference type="HAMAP" id="MF_03040">
    <property type="entry name" value="USB1"/>
    <property type="match status" value="1"/>
</dbReference>
<dbReference type="PANTHER" id="PTHR13522">
    <property type="entry name" value="U6 SNRNA PHOSPHODIESTERASE 1"/>
    <property type="match status" value="1"/>
</dbReference>
<gene>
    <name evidence="5" type="primary">USB1</name>
    <name evidence="7" type="ORF">B0H66DRAFT_27100</name>
</gene>
<dbReference type="EC" id="3.1.4.-" evidence="5"/>
<accession>A0AAE0IQL5</accession>
<reference evidence="7" key="2">
    <citation type="submission" date="2023-06" db="EMBL/GenBank/DDBJ databases">
        <authorList>
            <consortium name="Lawrence Berkeley National Laboratory"/>
            <person name="Haridas S."/>
            <person name="Hensen N."/>
            <person name="Bonometti L."/>
            <person name="Westerberg I."/>
            <person name="Brannstrom I.O."/>
            <person name="Guillou S."/>
            <person name="Cros-Aarteil S."/>
            <person name="Calhoun S."/>
            <person name="Kuo A."/>
            <person name="Mondo S."/>
            <person name="Pangilinan J."/>
            <person name="Riley R."/>
            <person name="Labutti K."/>
            <person name="Andreopoulos B."/>
            <person name="Lipzen A."/>
            <person name="Chen C."/>
            <person name="Yanf M."/>
            <person name="Daum C."/>
            <person name="Ng V."/>
            <person name="Clum A."/>
            <person name="Steindorff A."/>
            <person name="Ohm R."/>
            <person name="Martin F."/>
            <person name="Silar P."/>
            <person name="Natvig D."/>
            <person name="Lalanne C."/>
            <person name="Gautier V."/>
            <person name="Ament-Velasquez S.L."/>
            <person name="Kruys A."/>
            <person name="Hutchinson M.I."/>
            <person name="Powell A.J."/>
            <person name="Barry K."/>
            <person name="Miller A.N."/>
            <person name="Grigoriev I.V."/>
            <person name="Debuchy R."/>
            <person name="Gladieux P."/>
            <person name="Thoren M.H."/>
            <person name="Johannesson H."/>
        </authorList>
    </citation>
    <scope>NUCLEOTIDE SEQUENCE</scope>
    <source>
        <strain evidence="7">CBS 118394</strain>
    </source>
</reference>
<evidence type="ECO:0000313" key="7">
    <source>
        <dbReference type="EMBL" id="KAK3329486.1"/>
    </source>
</evidence>
<dbReference type="Pfam" id="PF09749">
    <property type="entry name" value="HVSL"/>
    <property type="match status" value="1"/>
</dbReference>
<keyword evidence="3" id="KW-0456">Lyase</keyword>
<evidence type="ECO:0000256" key="5">
    <source>
        <dbReference type="HAMAP-Rule" id="MF_03040"/>
    </source>
</evidence>
<keyword evidence="8" id="KW-1185">Reference proteome</keyword>
<feature type="compositionally biased region" description="Polar residues" evidence="6">
    <location>
        <begin position="218"/>
        <end position="228"/>
    </location>
</feature>
<dbReference type="GO" id="GO:1990838">
    <property type="term" value="F:poly(U)-specific exoribonuclease activity, producing 3' uridine cyclic phosphate ends"/>
    <property type="evidence" value="ECO:0007669"/>
    <property type="project" value="UniProtKB-UniRule"/>
</dbReference>
<evidence type="ECO:0000313" key="8">
    <source>
        <dbReference type="Proteomes" id="UP001283341"/>
    </source>
</evidence>
<evidence type="ECO:0000256" key="1">
    <source>
        <dbReference type="ARBA" id="ARBA00022722"/>
    </source>
</evidence>
<evidence type="ECO:0000256" key="2">
    <source>
        <dbReference type="ARBA" id="ARBA00022801"/>
    </source>
</evidence>
<comment type="function">
    <text evidence="5">Phosphodiesterase responsible for the U6 snRNA 3' end processing. Acts as an exoribonuclease (RNase) responsible for trimming the poly(U) tract of the last nucleotides in the pre-U6 snRNA molecule, leading to the formation of mature U6 snRNA.</text>
</comment>
<comment type="similarity">
    <text evidence="5">Belongs to the 2H phosphoesterase superfamily. USB1 family.</text>
</comment>
<feature type="region of interest" description="Disordered" evidence="6">
    <location>
        <begin position="199"/>
        <end position="229"/>
    </location>
</feature>
<feature type="region of interest" description="Disordered" evidence="6">
    <location>
        <begin position="1"/>
        <end position="29"/>
    </location>
</feature>
<evidence type="ECO:0000256" key="4">
    <source>
        <dbReference type="ARBA" id="ARBA00023242"/>
    </source>
</evidence>
<sequence length="385" mass="42459">MPLVDYASDSEPESADQSPSAPAPKRAGFNPVVAHGELDQQLRRPALDLPPLPAAFHDLYASTVRASTADDPSLHQGRVRQIPHVAGNWPSHVYIEWHPTAATYTLLTGLLSTLQKKTAGTSEITSFLTSDLGAPLPLHISLSRPMALTTADKDEFLEQLVASIRESNISPFELTVRGVEWHRTDESGRSFLVLRLRSLRNPDPDPDSDSEPRPNSPTSAATSQNKNPELTELLKRCNQTAKMYGQPELYQWADINKNNSVGDENSQQPHNPKSHCRQTKPSVGDAFHISIAWSFSKPTDELKLLTEQVFGDGGNAAVISGNKQQKSDLQQEEHRPASSYKATTRILVDGVKVKVGNVVTHIPLPERGHHRRHGRKRAKHLLGLT</sequence>
<organism evidence="7 8">
    <name type="scientific">Apodospora peruviana</name>
    <dbReference type="NCBI Taxonomy" id="516989"/>
    <lineage>
        <taxon>Eukaryota</taxon>
        <taxon>Fungi</taxon>
        <taxon>Dikarya</taxon>
        <taxon>Ascomycota</taxon>
        <taxon>Pezizomycotina</taxon>
        <taxon>Sordariomycetes</taxon>
        <taxon>Sordariomycetidae</taxon>
        <taxon>Sordariales</taxon>
        <taxon>Lasiosphaeriaceae</taxon>
        <taxon>Apodospora</taxon>
    </lineage>
</organism>
<comment type="subcellular location">
    <subcellularLocation>
        <location evidence="5">Nucleus</location>
    </subcellularLocation>
</comment>
<keyword evidence="1 5" id="KW-0540">Nuclease</keyword>
<comment type="caution">
    <text evidence="7">The sequence shown here is derived from an EMBL/GenBank/DDBJ whole genome shotgun (WGS) entry which is preliminary data.</text>
</comment>
<dbReference type="Proteomes" id="UP001283341">
    <property type="component" value="Unassembled WGS sequence"/>
</dbReference>
<feature type="active site" description="Proton donor/acceptor" evidence="5">
    <location>
        <position position="139"/>
    </location>
</feature>
<dbReference type="InterPro" id="IPR027521">
    <property type="entry name" value="Usb1"/>
</dbReference>
<dbReference type="AlphaFoldDB" id="A0AAE0IQL5"/>
<proteinExistence type="inferred from homology"/>
<dbReference type="GO" id="GO:0005634">
    <property type="term" value="C:nucleus"/>
    <property type="evidence" value="ECO:0007669"/>
    <property type="project" value="UniProtKB-SubCell"/>
</dbReference>